<accession>D8LK53</accession>
<evidence type="ECO:0000313" key="6">
    <source>
        <dbReference type="Proteomes" id="UP000002630"/>
    </source>
</evidence>
<dbReference type="STRING" id="2880.D8LK53"/>
<organism evidence="5 6">
    <name type="scientific">Ectocarpus siliculosus</name>
    <name type="common">Brown alga</name>
    <name type="synonym">Conferva siliculosa</name>
    <dbReference type="NCBI Taxonomy" id="2880"/>
    <lineage>
        <taxon>Eukaryota</taxon>
        <taxon>Sar</taxon>
        <taxon>Stramenopiles</taxon>
        <taxon>Ochrophyta</taxon>
        <taxon>PX clade</taxon>
        <taxon>Phaeophyceae</taxon>
        <taxon>Ectocarpales</taxon>
        <taxon>Ectocarpaceae</taxon>
        <taxon>Ectocarpus</taxon>
    </lineage>
</organism>
<feature type="domain" description="HTH La-type RNA-binding" evidence="4">
    <location>
        <begin position="123"/>
        <end position="214"/>
    </location>
</feature>
<dbReference type="CDD" id="cd07323">
    <property type="entry name" value="LAM"/>
    <property type="match status" value="1"/>
</dbReference>
<feature type="compositionally biased region" description="Basic and acidic residues" evidence="3">
    <location>
        <begin position="295"/>
        <end position="312"/>
    </location>
</feature>
<dbReference type="PROSITE" id="PS50961">
    <property type="entry name" value="HTH_LA"/>
    <property type="match status" value="1"/>
</dbReference>
<feature type="region of interest" description="Disordered" evidence="3">
    <location>
        <begin position="1"/>
        <end position="99"/>
    </location>
</feature>
<feature type="compositionally biased region" description="Polar residues" evidence="3">
    <location>
        <begin position="1"/>
        <end position="17"/>
    </location>
</feature>
<dbReference type="InterPro" id="IPR045180">
    <property type="entry name" value="La_dom_prot"/>
</dbReference>
<dbReference type="eggNOG" id="KOG2590">
    <property type="taxonomic scope" value="Eukaryota"/>
</dbReference>
<evidence type="ECO:0000256" key="2">
    <source>
        <dbReference type="PROSITE-ProRule" id="PRU00332"/>
    </source>
</evidence>
<keyword evidence="6" id="KW-1185">Reference proteome</keyword>
<dbReference type="AlphaFoldDB" id="D8LK53"/>
<evidence type="ECO:0000256" key="1">
    <source>
        <dbReference type="ARBA" id="ARBA00022884"/>
    </source>
</evidence>
<dbReference type="PANTHER" id="PTHR22792:SF132">
    <property type="entry name" value="LA-RELATED PROTEIN 1"/>
    <property type="match status" value="1"/>
</dbReference>
<evidence type="ECO:0000313" key="5">
    <source>
        <dbReference type="EMBL" id="CBN74522.1"/>
    </source>
</evidence>
<gene>
    <name evidence="5" type="ORF">Esi_0028_0159</name>
</gene>
<feature type="compositionally biased region" description="Pro residues" evidence="3">
    <location>
        <begin position="338"/>
        <end position="350"/>
    </location>
</feature>
<dbReference type="Proteomes" id="UP000002630">
    <property type="component" value="Linkage Group LG16"/>
</dbReference>
<dbReference type="GO" id="GO:0003723">
    <property type="term" value="F:RNA binding"/>
    <property type="evidence" value="ECO:0007669"/>
    <property type="project" value="UniProtKB-UniRule"/>
</dbReference>
<evidence type="ECO:0000259" key="4">
    <source>
        <dbReference type="PROSITE" id="PS50961"/>
    </source>
</evidence>
<sequence length="378" mass="39800">MSSGSSGNAKPSASTPVKWTLVEAVAETPEGRRHKHQSHAGQRKGPGARGSGYTGNWGQGRDGGRGRGGGQGYSGGNRGQRRGGGAGSRNNQGQGRGRGYGGGYVGGATYYPTQANVGAESFEEQKAYMTNLAVRQIEFYFTVENLCRDIFMRSYMDEEGYIPIAFVANFPGVARFGVELEDITAGILASDTLQVDTENETMRMREGWEVWLLPNQATGKQGVPRYIKVDPAVSEADRVNGTEPSGIPAQTTQDAASAGDVPGAEDTQTSLKEDSTAGAEKKEGDSVTGPVAEEEQQRSSEKGQVSHEDAAKTELTPLAPAWTPVGASTDAVQEQSSPPSPPTAVPPPDQKAPEEEAGGDDGERVTDKPAVPTAELKP</sequence>
<feature type="compositionally biased region" description="Basic residues" evidence="3">
    <location>
        <begin position="32"/>
        <end position="42"/>
    </location>
</feature>
<protein>
    <recommendedName>
        <fullName evidence="4">HTH La-type RNA-binding domain-containing protein</fullName>
    </recommendedName>
</protein>
<feature type="compositionally biased region" description="Basic and acidic residues" evidence="3">
    <location>
        <begin position="271"/>
        <end position="285"/>
    </location>
</feature>
<keyword evidence="1 2" id="KW-0694">RNA-binding</keyword>
<dbReference type="GO" id="GO:0005737">
    <property type="term" value="C:cytoplasm"/>
    <property type="evidence" value="ECO:0007669"/>
    <property type="project" value="UniProtKB-ARBA"/>
</dbReference>
<name>D8LK53_ECTSI</name>
<proteinExistence type="predicted"/>
<evidence type="ECO:0000256" key="3">
    <source>
        <dbReference type="SAM" id="MobiDB-lite"/>
    </source>
</evidence>
<dbReference type="SMART" id="SM00715">
    <property type="entry name" value="LA"/>
    <property type="match status" value="1"/>
</dbReference>
<reference evidence="5 6" key="1">
    <citation type="journal article" date="2010" name="Nature">
        <title>The Ectocarpus genome and the independent evolution of multicellularity in brown algae.</title>
        <authorList>
            <person name="Cock J.M."/>
            <person name="Sterck L."/>
            <person name="Rouze P."/>
            <person name="Scornet D."/>
            <person name="Allen A.E."/>
            <person name="Amoutzias G."/>
            <person name="Anthouard V."/>
            <person name="Artiguenave F."/>
            <person name="Aury J.M."/>
            <person name="Badger J.H."/>
            <person name="Beszteri B."/>
            <person name="Billiau K."/>
            <person name="Bonnet E."/>
            <person name="Bothwell J.H."/>
            <person name="Bowler C."/>
            <person name="Boyen C."/>
            <person name="Brownlee C."/>
            <person name="Carrano C.J."/>
            <person name="Charrier B."/>
            <person name="Cho G.Y."/>
            <person name="Coelho S.M."/>
            <person name="Collen J."/>
            <person name="Corre E."/>
            <person name="Da Silva C."/>
            <person name="Delage L."/>
            <person name="Delaroque N."/>
            <person name="Dittami S.M."/>
            <person name="Doulbeau S."/>
            <person name="Elias M."/>
            <person name="Farnham G."/>
            <person name="Gachon C.M."/>
            <person name="Gschloessl B."/>
            <person name="Heesch S."/>
            <person name="Jabbari K."/>
            <person name="Jubin C."/>
            <person name="Kawai H."/>
            <person name="Kimura K."/>
            <person name="Kloareg B."/>
            <person name="Kupper F.C."/>
            <person name="Lang D."/>
            <person name="Le Bail A."/>
            <person name="Leblanc C."/>
            <person name="Lerouge P."/>
            <person name="Lohr M."/>
            <person name="Lopez P.J."/>
            <person name="Martens C."/>
            <person name="Maumus F."/>
            <person name="Michel G."/>
            <person name="Miranda-Saavedra D."/>
            <person name="Morales J."/>
            <person name="Moreau H."/>
            <person name="Motomura T."/>
            <person name="Nagasato C."/>
            <person name="Napoli C.A."/>
            <person name="Nelson D.R."/>
            <person name="Nyvall-Collen P."/>
            <person name="Peters A.F."/>
            <person name="Pommier C."/>
            <person name="Potin P."/>
            <person name="Poulain J."/>
            <person name="Quesneville H."/>
            <person name="Read B."/>
            <person name="Rensing S.A."/>
            <person name="Ritter A."/>
            <person name="Rousvoal S."/>
            <person name="Samanta M."/>
            <person name="Samson G."/>
            <person name="Schroeder D.C."/>
            <person name="Segurens B."/>
            <person name="Strittmatter M."/>
            <person name="Tonon T."/>
            <person name="Tregear J.W."/>
            <person name="Valentin K."/>
            <person name="von Dassow P."/>
            <person name="Yamagishi T."/>
            <person name="Van de Peer Y."/>
            <person name="Wincker P."/>
        </authorList>
    </citation>
    <scope>NUCLEOTIDE SEQUENCE [LARGE SCALE GENOMIC DNA]</scope>
    <source>
        <strain evidence="6">Ec32 / CCAP1310/4</strain>
    </source>
</reference>
<dbReference type="SUPFAM" id="SSF46785">
    <property type="entry name" value="Winged helix' DNA-binding domain"/>
    <property type="match status" value="1"/>
</dbReference>
<dbReference type="PANTHER" id="PTHR22792">
    <property type="entry name" value="LUPUS LA PROTEIN-RELATED"/>
    <property type="match status" value="1"/>
</dbReference>
<feature type="region of interest" description="Disordered" evidence="3">
    <location>
        <begin position="234"/>
        <end position="378"/>
    </location>
</feature>
<dbReference type="EMBL" id="FN648464">
    <property type="protein sequence ID" value="CBN74522.1"/>
    <property type="molecule type" value="Genomic_DNA"/>
</dbReference>
<dbReference type="InParanoid" id="D8LK53"/>
<dbReference type="InterPro" id="IPR006630">
    <property type="entry name" value="La_HTH"/>
</dbReference>
<dbReference type="OrthoDB" id="340227at2759"/>
<feature type="compositionally biased region" description="Gly residues" evidence="3">
    <location>
        <begin position="47"/>
        <end position="87"/>
    </location>
</feature>
<dbReference type="Gene3D" id="1.10.10.10">
    <property type="entry name" value="Winged helix-like DNA-binding domain superfamily/Winged helix DNA-binding domain"/>
    <property type="match status" value="1"/>
</dbReference>
<dbReference type="Pfam" id="PF05383">
    <property type="entry name" value="La"/>
    <property type="match status" value="1"/>
</dbReference>
<dbReference type="EMBL" id="FN649741">
    <property type="protein sequence ID" value="CBN74522.1"/>
    <property type="molecule type" value="Genomic_DNA"/>
</dbReference>
<dbReference type="InterPro" id="IPR036388">
    <property type="entry name" value="WH-like_DNA-bd_sf"/>
</dbReference>
<dbReference type="InterPro" id="IPR036390">
    <property type="entry name" value="WH_DNA-bd_sf"/>
</dbReference>